<evidence type="ECO:0000313" key="2">
    <source>
        <dbReference type="Proteomes" id="UP001159363"/>
    </source>
</evidence>
<reference evidence="1 2" key="1">
    <citation type="submission" date="2023-02" db="EMBL/GenBank/DDBJ databases">
        <title>LHISI_Scaffold_Assembly.</title>
        <authorList>
            <person name="Stuart O.P."/>
            <person name="Cleave R."/>
            <person name="Magrath M.J.L."/>
            <person name="Mikheyev A.S."/>
        </authorList>
    </citation>
    <scope>NUCLEOTIDE SEQUENCE [LARGE SCALE GENOMIC DNA]</scope>
    <source>
        <strain evidence="1">Daus_M_001</strain>
        <tissue evidence="1">Leg muscle</tissue>
    </source>
</reference>
<dbReference type="EMBL" id="JARBHB010000008">
    <property type="protein sequence ID" value="KAJ8877058.1"/>
    <property type="molecule type" value="Genomic_DNA"/>
</dbReference>
<comment type="caution">
    <text evidence="1">The sequence shown here is derived from an EMBL/GenBank/DDBJ whole genome shotgun (WGS) entry which is preliminary data.</text>
</comment>
<accession>A0ABQ9GYL1</accession>
<organism evidence="1 2">
    <name type="scientific">Dryococelus australis</name>
    <dbReference type="NCBI Taxonomy" id="614101"/>
    <lineage>
        <taxon>Eukaryota</taxon>
        <taxon>Metazoa</taxon>
        <taxon>Ecdysozoa</taxon>
        <taxon>Arthropoda</taxon>
        <taxon>Hexapoda</taxon>
        <taxon>Insecta</taxon>
        <taxon>Pterygota</taxon>
        <taxon>Neoptera</taxon>
        <taxon>Polyneoptera</taxon>
        <taxon>Phasmatodea</taxon>
        <taxon>Verophasmatodea</taxon>
        <taxon>Anareolatae</taxon>
        <taxon>Phasmatidae</taxon>
        <taxon>Eurycanthinae</taxon>
        <taxon>Dryococelus</taxon>
    </lineage>
</organism>
<dbReference type="Proteomes" id="UP001159363">
    <property type="component" value="Chromosome 7"/>
</dbReference>
<gene>
    <name evidence="1" type="ORF">PR048_021510</name>
</gene>
<proteinExistence type="predicted"/>
<name>A0ABQ9GYL1_9NEOP</name>
<evidence type="ECO:0000313" key="1">
    <source>
        <dbReference type="EMBL" id="KAJ8877058.1"/>
    </source>
</evidence>
<keyword evidence="2" id="KW-1185">Reference proteome</keyword>
<protein>
    <submittedName>
        <fullName evidence="1">Uncharacterized protein</fullName>
    </submittedName>
</protein>
<dbReference type="Gene3D" id="3.30.70.1820">
    <property type="entry name" value="L1 transposable element, RRM domain"/>
    <property type="match status" value="1"/>
</dbReference>
<sequence length="198" mass="22631">MSNTSKVDANTTSEGNELKLILQKLNKLDILTAEQGKLRESVDFCAENFDDTANKLNEVRQKLDLVIAENKMMRKKEKEDLKQYLRHNNLELHGIPVKENENIVDLVIQASSALGVKLIKEDIDACHHLTQRKPELPPPITVKFTRRLKKEEVMKAKKNFPRATWTGVLKDLIGEEHSLLHAQLDSRVVTNGRIHILI</sequence>